<dbReference type="SUPFAM" id="SSF141868">
    <property type="entry name" value="EAL domain-like"/>
    <property type="match status" value="1"/>
</dbReference>
<feature type="domain" description="GGDEF" evidence="3">
    <location>
        <begin position="108"/>
        <end position="240"/>
    </location>
</feature>
<evidence type="ECO:0000256" key="1">
    <source>
        <dbReference type="SAM" id="Phobius"/>
    </source>
</evidence>
<dbReference type="Gene3D" id="3.30.70.270">
    <property type="match status" value="1"/>
</dbReference>
<evidence type="ECO:0000259" key="2">
    <source>
        <dbReference type="PROSITE" id="PS50883"/>
    </source>
</evidence>
<dbReference type="Proteomes" id="UP000181985">
    <property type="component" value="Chromosome"/>
</dbReference>
<organism evidence="4 5">
    <name type="scientific">Halomonas aestuarii</name>
    <dbReference type="NCBI Taxonomy" id="1897729"/>
    <lineage>
        <taxon>Bacteria</taxon>
        <taxon>Pseudomonadati</taxon>
        <taxon>Pseudomonadota</taxon>
        <taxon>Gammaproteobacteria</taxon>
        <taxon>Oceanospirillales</taxon>
        <taxon>Halomonadaceae</taxon>
        <taxon>Halomonas</taxon>
    </lineage>
</organism>
<name>A0A1J0VJZ8_9GAMM</name>
<dbReference type="InterPro" id="IPR000160">
    <property type="entry name" value="GGDEF_dom"/>
</dbReference>
<dbReference type="SMART" id="SM00267">
    <property type="entry name" value="GGDEF"/>
    <property type="match status" value="1"/>
</dbReference>
<reference evidence="5" key="1">
    <citation type="submission" date="2016-11" db="EMBL/GenBank/DDBJ databases">
        <title>Halolamina sediminis sp. nov., an extremely halophilic archaeon isolated from solar salt.</title>
        <authorList>
            <person name="Koh H.-W."/>
            <person name="Rani S."/>
            <person name="Park S.-J."/>
        </authorList>
    </citation>
    <scope>NUCLEOTIDE SEQUENCE [LARGE SCALE GENOMIC DNA]</scope>
    <source>
        <strain evidence="5">Hb3</strain>
    </source>
</reference>
<dbReference type="AlphaFoldDB" id="A0A1J0VJZ8"/>
<keyword evidence="1" id="KW-0472">Membrane</keyword>
<protein>
    <recommendedName>
        <fullName evidence="6">GGDEF-domain containing protein</fullName>
    </recommendedName>
</protein>
<feature type="domain" description="EAL" evidence="2">
    <location>
        <begin position="248"/>
        <end position="498"/>
    </location>
</feature>
<dbReference type="PANTHER" id="PTHR33121:SF19">
    <property type="entry name" value="CYCLIC DI-GMP PHOSPHODIESTERASE PA2567"/>
    <property type="match status" value="1"/>
</dbReference>
<dbReference type="NCBIfam" id="TIGR00254">
    <property type="entry name" value="GGDEF"/>
    <property type="match status" value="1"/>
</dbReference>
<dbReference type="RefSeq" id="WP_071946452.1">
    <property type="nucleotide sequence ID" value="NZ_CP018139.1"/>
</dbReference>
<dbReference type="Pfam" id="PF00563">
    <property type="entry name" value="EAL"/>
    <property type="match status" value="1"/>
</dbReference>
<keyword evidence="5" id="KW-1185">Reference proteome</keyword>
<evidence type="ECO:0000313" key="4">
    <source>
        <dbReference type="EMBL" id="APE32364.1"/>
    </source>
</evidence>
<sequence>MLIPVLIAASWYALPGALVTALAAGILMAYMPQDAALGSVQTTYNYWLRIAFYLLLGGLAGWLFHLRRRSFATHRSIARTDHLSGLANQVALDEDLEQCLSSSSRATGTTAVIQVKVTDMADVIEALGLRAADELVVEMSQRLARSVRKGSSLYRLGPDELALVVTDIERKDLDAITRRLVEVGEESVLIHQVPVRVQLAMGTAISEGNSKTATELLRQARTALMAAVRQRRDHAHFSPTFDQSTLASLKLIARVRDGLAAREFELHYQPKICLADGRVTGCEGLIRWRGDGDSLIPPGAFMPKVEQTSLIGPISYFVVQAAGAFSLHTGSEDTIAINLSVHNLHDEQIHDLLRQLIEQNGVRPDRLEVEITEHALIGDLEEARSAIQRIRDLGIGVSLDDFGTGYASFEYLQHLPLTGLKIDRAFVTQLEGNEPARRLMACMIDVGHALGLEVTAEGVETREQADILRQLGCDLAQGFLYTPALPDSEYQGWCRRHAEALGHS</sequence>
<dbReference type="CDD" id="cd01949">
    <property type="entry name" value="GGDEF"/>
    <property type="match status" value="1"/>
</dbReference>
<feature type="transmembrane region" description="Helical" evidence="1">
    <location>
        <begin position="12"/>
        <end position="31"/>
    </location>
</feature>
<dbReference type="PANTHER" id="PTHR33121">
    <property type="entry name" value="CYCLIC DI-GMP PHOSPHODIESTERASE PDEF"/>
    <property type="match status" value="1"/>
</dbReference>
<accession>A0A1J0VJZ8</accession>
<dbReference type="PROSITE" id="PS50887">
    <property type="entry name" value="GGDEF"/>
    <property type="match status" value="1"/>
</dbReference>
<evidence type="ECO:0008006" key="6">
    <source>
        <dbReference type="Google" id="ProtNLM"/>
    </source>
</evidence>
<dbReference type="SMART" id="SM00052">
    <property type="entry name" value="EAL"/>
    <property type="match status" value="1"/>
</dbReference>
<dbReference type="GO" id="GO:0071111">
    <property type="term" value="F:cyclic-guanylate-specific phosphodiesterase activity"/>
    <property type="evidence" value="ECO:0007669"/>
    <property type="project" value="InterPro"/>
</dbReference>
<keyword evidence="1" id="KW-0812">Transmembrane</keyword>
<dbReference type="InterPro" id="IPR035919">
    <property type="entry name" value="EAL_sf"/>
</dbReference>
<keyword evidence="1" id="KW-1133">Transmembrane helix</keyword>
<dbReference type="CDD" id="cd01948">
    <property type="entry name" value="EAL"/>
    <property type="match status" value="1"/>
</dbReference>
<dbReference type="InterPro" id="IPR029787">
    <property type="entry name" value="Nucleotide_cyclase"/>
</dbReference>
<dbReference type="Pfam" id="PF00990">
    <property type="entry name" value="GGDEF"/>
    <property type="match status" value="1"/>
</dbReference>
<evidence type="ECO:0000313" key="5">
    <source>
        <dbReference type="Proteomes" id="UP000181985"/>
    </source>
</evidence>
<dbReference type="EMBL" id="CP018139">
    <property type="protein sequence ID" value="APE32364.1"/>
    <property type="molecule type" value="Genomic_DNA"/>
</dbReference>
<proteinExistence type="predicted"/>
<dbReference type="Gene3D" id="3.20.20.450">
    <property type="entry name" value="EAL domain"/>
    <property type="match status" value="1"/>
</dbReference>
<dbReference type="InterPro" id="IPR043128">
    <property type="entry name" value="Rev_trsase/Diguanyl_cyclase"/>
</dbReference>
<dbReference type="SUPFAM" id="SSF55073">
    <property type="entry name" value="Nucleotide cyclase"/>
    <property type="match status" value="1"/>
</dbReference>
<evidence type="ECO:0000259" key="3">
    <source>
        <dbReference type="PROSITE" id="PS50887"/>
    </source>
</evidence>
<gene>
    <name evidence="4" type="ORF">BOX17_16195</name>
</gene>
<dbReference type="KEGG" id="hsi:BOX17_16195"/>
<dbReference type="InterPro" id="IPR050706">
    <property type="entry name" value="Cyclic-di-GMP_PDE-like"/>
</dbReference>
<feature type="transmembrane region" description="Helical" evidence="1">
    <location>
        <begin position="46"/>
        <end position="66"/>
    </location>
</feature>
<dbReference type="PROSITE" id="PS50883">
    <property type="entry name" value="EAL"/>
    <property type="match status" value="1"/>
</dbReference>
<dbReference type="InterPro" id="IPR001633">
    <property type="entry name" value="EAL_dom"/>
</dbReference>